<reference evidence="3 4" key="1">
    <citation type="submission" date="2023-07" db="EMBL/GenBank/DDBJ databases">
        <title>Sequencing the genomes of 1000 actinobacteria strains.</title>
        <authorList>
            <person name="Klenk H.-P."/>
        </authorList>
    </citation>
    <scope>NUCLEOTIDE SEQUENCE [LARGE SCALE GENOMIC DNA]</scope>
    <source>
        <strain evidence="3 4">DSM 19426</strain>
    </source>
</reference>
<dbReference type="Proteomes" id="UP001183648">
    <property type="component" value="Unassembled WGS sequence"/>
</dbReference>
<keyword evidence="2" id="KW-0560">Oxidoreductase</keyword>
<dbReference type="PANTHER" id="PTHR43477">
    <property type="entry name" value="DIHYDROANTICAPSIN 7-DEHYDROGENASE"/>
    <property type="match status" value="1"/>
</dbReference>
<keyword evidence="4" id="KW-1185">Reference proteome</keyword>
<dbReference type="SUPFAM" id="SSF51735">
    <property type="entry name" value="NAD(P)-binding Rossmann-fold domains"/>
    <property type="match status" value="1"/>
</dbReference>
<dbReference type="InterPro" id="IPR036291">
    <property type="entry name" value="NAD(P)-bd_dom_sf"/>
</dbReference>
<dbReference type="Pfam" id="PF00106">
    <property type="entry name" value="adh_short"/>
    <property type="match status" value="1"/>
</dbReference>
<comment type="similarity">
    <text evidence="1">Belongs to the short-chain dehydrogenases/reductases (SDR) family.</text>
</comment>
<dbReference type="InterPro" id="IPR002347">
    <property type="entry name" value="SDR_fam"/>
</dbReference>
<dbReference type="PROSITE" id="PS00061">
    <property type="entry name" value="ADH_SHORT"/>
    <property type="match status" value="1"/>
</dbReference>
<evidence type="ECO:0000313" key="4">
    <source>
        <dbReference type="Proteomes" id="UP001183648"/>
    </source>
</evidence>
<protein>
    <submittedName>
        <fullName evidence="3">NAD(P)-dependent dehydrogenase (Short-subunit alcohol dehydrogenase family)</fullName>
    </submittedName>
</protein>
<dbReference type="PRINTS" id="PR00081">
    <property type="entry name" value="GDHRDH"/>
</dbReference>
<dbReference type="EMBL" id="JAVDYG010000001">
    <property type="protein sequence ID" value="MDR7364374.1"/>
    <property type="molecule type" value="Genomic_DNA"/>
</dbReference>
<accession>A0ABU2C1A9</accession>
<dbReference type="RefSeq" id="WP_310305974.1">
    <property type="nucleotide sequence ID" value="NZ_BAAAPS010000005.1"/>
</dbReference>
<organism evidence="3 4">
    <name type="scientific">Nocardioides marmoribigeumensis</name>
    <dbReference type="NCBI Taxonomy" id="433649"/>
    <lineage>
        <taxon>Bacteria</taxon>
        <taxon>Bacillati</taxon>
        <taxon>Actinomycetota</taxon>
        <taxon>Actinomycetes</taxon>
        <taxon>Propionibacteriales</taxon>
        <taxon>Nocardioidaceae</taxon>
        <taxon>Nocardioides</taxon>
    </lineage>
</organism>
<evidence type="ECO:0000256" key="1">
    <source>
        <dbReference type="ARBA" id="ARBA00006484"/>
    </source>
</evidence>
<gene>
    <name evidence="3" type="ORF">J2S63_003927</name>
</gene>
<proteinExistence type="inferred from homology"/>
<dbReference type="InterPro" id="IPR020904">
    <property type="entry name" value="Sc_DH/Rdtase_CS"/>
</dbReference>
<dbReference type="Gene3D" id="3.40.50.720">
    <property type="entry name" value="NAD(P)-binding Rossmann-like Domain"/>
    <property type="match status" value="1"/>
</dbReference>
<evidence type="ECO:0000313" key="3">
    <source>
        <dbReference type="EMBL" id="MDR7364374.1"/>
    </source>
</evidence>
<dbReference type="InterPro" id="IPR051122">
    <property type="entry name" value="SDR_DHRS6-like"/>
</dbReference>
<name>A0ABU2C1A9_9ACTN</name>
<comment type="caution">
    <text evidence="3">The sequence shown here is derived from an EMBL/GenBank/DDBJ whole genome shotgun (WGS) entry which is preliminary data.</text>
</comment>
<sequence>MSVVVVGAGSAAGRAVVDALLASGHSVAAVDLRSPEIEGTSSYAVDATDHAAVDAVAAELRAGGPVTGLVHLIGGWRGGKGFTDNSDADWDFLSSMLIDTLRHTTRAFHDDLVASQGRVVIVSAAAAGKPTAGNANYATAKAAAEAWMQALAHSFGDSGAAAVTLVVKALLTPQMREESPEKKFPGYTDVADLGAAVAETVGGAHGNGERVVLGS</sequence>
<dbReference type="PANTHER" id="PTHR43477:SF1">
    <property type="entry name" value="DIHYDROANTICAPSIN 7-DEHYDROGENASE"/>
    <property type="match status" value="1"/>
</dbReference>
<evidence type="ECO:0000256" key="2">
    <source>
        <dbReference type="ARBA" id="ARBA00023002"/>
    </source>
</evidence>